<dbReference type="EMBL" id="LNQE01001447">
    <property type="protein sequence ID" value="KUG17363.1"/>
    <property type="molecule type" value="Genomic_DNA"/>
</dbReference>
<proteinExistence type="predicted"/>
<evidence type="ECO:0000313" key="2">
    <source>
        <dbReference type="EMBL" id="KUG17363.1"/>
    </source>
</evidence>
<organism evidence="2">
    <name type="scientific">hydrocarbon metagenome</name>
    <dbReference type="NCBI Taxonomy" id="938273"/>
    <lineage>
        <taxon>unclassified sequences</taxon>
        <taxon>metagenomes</taxon>
        <taxon>ecological metagenomes</taxon>
    </lineage>
</organism>
<accession>A0A0W8FAF1</accession>
<protein>
    <submittedName>
        <fullName evidence="2">Uncharacterized protein</fullName>
    </submittedName>
</protein>
<gene>
    <name evidence="2" type="ORF">ASZ90_012963</name>
</gene>
<feature type="region of interest" description="Disordered" evidence="1">
    <location>
        <begin position="27"/>
        <end position="50"/>
    </location>
</feature>
<dbReference type="AlphaFoldDB" id="A0A0W8FAF1"/>
<evidence type="ECO:0000256" key="1">
    <source>
        <dbReference type="SAM" id="MobiDB-lite"/>
    </source>
</evidence>
<reference evidence="2" key="1">
    <citation type="journal article" date="2015" name="Proc. Natl. Acad. Sci. U.S.A.">
        <title>Networks of energetic and metabolic interactions define dynamics in microbial communities.</title>
        <authorList>
            <person name="Embree M."/>
            <person name="Liu J.K."/>
            <person name="Al-Bassam M.M."/>
            <person name="Zengler K."/>
        </authorList>
    </citation>
    <scope>NUCLEOTIDE SEQUENCE</scope>
</reference>
<name>A0A0W8FAF1_9ZZZZ</name>
<sequence>MHMGTKMIGGPIMGNRANMAVVKPHKKGYETPKRANPIAASSPVIREVNR</sequence>
<comment type="caution">
    <text evidence="2">The sequence shown here is derived from an EMBL/GenBank/DDBJ whole genome shotgun (WGS) entry which is preliminary data.</text>
</comment>